<feature type="transmembrane region" description="Helical" evidence="8">
    <location>
        <begin position="40"/>
        <end position="62"/>
    </location>
</feature>
<reference evidence="9" key="1">
    <citation type="submission" date="2020-10" db="EMBL/GenBank/DDBJ databases">
        <authorList>
            <person name="Kikuchi T."/>
        </authorList>
    </citation>
    <scope>NUCLEOTIDE SEQUENCE</scope>
    <source>
        <strain evidence="9">NKZ352</strain>
    </source>
</reference>
<accession>A0A8S1HQ55</accession>
<dbReference type="Proteomes" id="UP000835052">
    <property type="component" value="Unassembled WGS sequence"/>
</dbReference>
<keyword evidence="10" id="KW-1185">Reference proteome</keyword>
<proteinExistence type="predicted"/>
<evidence type="ECO:0000313" key="9">
    <source>
        <dbReference type="EMBL" id="CAD6198227.1"/>
    </source>
</evidence>
<dbReference type="PANTHER" id="PTHR11567">
    <property type="entry name" value="ACID PHOSPHATASE-RELATED"/>
    <property type="match status" value="1"/>
</dbReference>
<evidence type="ECO:0000256" key="7">
    <source>
        <dbReference type="SAM" id="MobiDB-lite"/>
    </source>
</evidence>
<name>A0A8S1HQ55_9PELO</name>
<evidence type="ECO:0000256" key="2">
    <source>
        <dbReference type="ARBA" id="ARBA00012646"/>
    </source>
</evidence>
<dbReference type="PANTHER" id="PTHR11567:SF211">
    <property type="entry name" value="PROSTATIC ACID PHOSPHATASE"/>
    <property type="match status" value="1"/>
</dbReference>
<feature type="region of interest" description="Disordered" evidence="7">
    <location>
        <begin position="1"/>
        <end position="22"/>
    </location>
</feature>
<evidence type="ECO:0000256" key="3">
    <source>
        <dbReference type="ARBA" id="ARBA00022729"/>
    </source>
</evidence>
<evidence type="ECO:0000256" key="8">
    <source>
        <dbReference type="SAM" id="Phobius"/>
    </source>
</evidence>
<dbReference type="InterPro" id="IPR050645">
    <property type="entry name" value="Histidine_acid_phosphatase"/>
</dbReference>
<dbReference type="EC" id="3.1.3.2" evidence="2"/>
<evidence type="ECO:0000256" key="4">
    <source>
        <dbReference type="ARBA" id="ARBA00022801"/>
    </source>
</evidence>
<organism evidence="9 10">
    <name type="scientific">Caenorhabditis auriculariae</name>
    <dbReference type="NCBI Taxonomy" id="2777116"/>
    <lineage>
        <taxon>Eukaryota</taxon>
        <taxon>Metazoa</taxon>
        <taxon>Ecdysozoa</taxon>
        <taxon>Nematoda</taxon>
        <taxon>Chromadorea</taxon>
        <taxon>Rhabditida</taxon>
        <taxon>Rhabditina</taxon>
        <taxon>Rhabditomorpha</taxon>
        <taxon>Rhabditoidea</taxon>
        <taxon>Rhabditidae</taxon>
        <taxon>Peloderinae</taxon>
        <taxon>Caenorhabditis</taxon>
    </lineage>
</organism>
<protein>
    <recommendedName>
        <fullName evidence="2">acid phosphatase</fullName>
        <ecNumber evidence="2">3.1.3.2</ecNumber>
    </recommendedName>
</protein>
<dbReference type="AlphaFoldDB" id="A0A8S1HQ55"/>
<keyword evidence="5" id="KW-1015">Disulfide bond</keyword>
<sequence length="158" mass="17463">MEKNLSKASVISEASGSGPPPAVPANYRSPSRFKSVHFRLALLLFCLCLCVGFSILGVIYYLSLRSDVINADEKPYEFEGPGKLIFSAVLFRHGARAPSDGFTKPEYATYFPRGLGELSDQGIQNSYKLGRILGERYVGSGFLDKKLMPKEVKSEKFL</sequence>
<keyword evidence="4" id="KW-0378">Hydrolase</keyword>
<dbReference type="InterPro" id="IPR029033">
    <property type="entry name" value="His_PPase_superfam"/>
</dbReference>
<comment type="caution">
    <text evidence="9">The sequence shown here is derived from an EMBL/GenBank/DDBJ whole genome shotgun (WGS) entry which is preliminary data.</text>
</comment>
<keyword evidence="8" id="KW-0472">Membrane</keyword>
<dbReference type="Gene3D" id="3.40.50.1240">
    <property type="entry name" value="Phosphoglycerate mutase-like"/>
    <property type="match status" value="1"/>
</dbReference>
<keyword evidence="8" id="KW-1133">Transmembrane helix</keyword>
<evidence type="ECO:0000256" key="1">
    <source>
        <dbReference type="ARBA" id="ARBA00000032"/>
    </source>
</evidence>
<dbReference type="OrthoDB" id="10257284at2759"/>
<dbReference type="GO" id="GO:0003993">
    <property type="term" value="F:acid phosphatase activity"/>
    <property type="evidence" value="ECO:0007669"/>
    <property type="project" value="UniProtKB-EC"/>
</dbReference>
<comment type="catalytic activity">
    <reaction evidence="1">
        <text>a phosphate monoester + H2O = an alcohol + phosphate</text>
        <dbReference type="Rhea" id="RHEA:15017"/>
        <dbReference type="ChEBI" id="CHEBI:15377"/>
        <dbReference type="ChEBI" id="CHEBI:30879"/>
        <dbReference type="ChEBI" id="CHEBI:43474"/>
        <dbReference type="ChEBI" id="CHEBI:67140"/>
        <dbReference type="EC" id="3.1.3.2"/>
    </reaction>
</comment>
<dbReference type="SUPFAM" id="SSF53254">
    <property type="entry name" value="Phosphoglycerate mutase-like"/>
    <property type="match status" value="1"/>
</dbReference>
<keyword evidence="6" id="KW-0325">Glycoprotein</keyword>
<dbReference type="EMBL" id="CAJGYM010000118">
    <property type="protein sequence ID" value="CAD6198227.1"/>
    <property type="molecule type" value="Genomic_DNA"/>
</dbReference>
<evidence type="ECO:0000256" key="6">
    <source>
        <dbReference type="ARBA" id="ARBA00023180"/>
    </source>
</evidence>
<keyword evidence="8" id="KW-0812">Transmembrane</keyword>
<keyword evidence="3" id="KW-0732">Signal</keyword>
<evidence type="ECO:0000313" key="10">
    <source>
        <dbReference type="Proteomes" id="UP000835052"/>
    </source>
</evidence>
<evidence type="ECO:0000256" key="5">
    <source>
        <dbReference type="ARBA" id="ARBA00023157"/>
    </source>
</evidence>
<gene>
    <name evidence="9" type="ORF">CAUJ_LOCUS14133</name>
</gene>